<reference evidence="2 3" key="1">
    <citation type="submission" date="2019-06" db="EMBL/GenBank/DDBJ databases">
        <title>Sequencing the genomes of 1000 actinobacteria strains.</title>
        <authorList>
            <person name="Klenk H.-P."/>
        </authorList>
    </citation>
    <scope>NUCLEOTIDE SEQUENCE [LARGE SCALE GENOMIC DNA]</scope>
    <source>
        <strain evidence="2 3">DSM 45511</strain>
    </source>
</reference>
<evidence type="ECO:0000313" key="2">
    <source>
        <dbReference type="EMBL" id="TQM45418.1"/>
    </source>
</evidence>
<comment type="caution">
    <text evidence="2">The sequence shown here is derived from an EMBL/GenBank/DDBJ whole genome shotgun (WGS) entry which is preliminary data.</text>
</comment>
<dbReference type="RefSeq" id="WP_142100984.1">
    <property type="nucleotide sequence ID" value="NZ_VFPH01000001.1"/>
</dbReference>
<evidence type="ECO:0008006" key="4">
    <source>
        <dbReference type="Google" id="ProtNLM"/>
    </source>
</evidence>
<name>A0A543GH57_9PSEU</name>
<evidence type="ECO:0000256" key="1">
    <source>
        <dbReference type="SAM" id="MobiDB-lite"/>
    </source>
</evidence>
<feature type="region of interest" description="Disordered" evidence="1">
    <location>
        <begin position="149"/>
        <end position="171"/>
    </location>
</feature>
<dbReference type="Proteomes" id="UP000319818">
    <property type="component" value="Unassembled WGS sequence"/>
</dbReference>
<dbReference type="EMBL" id="VFPH01000001">
    <property type="protein sequence ID" value="TQM45418.1"/>
    <property type="molecule type" value="Genomic_DNA"/>
</dbReference>
<dbReference type="AlphaFoldDB" id="A0A543GH57"/>
<organism evidence="2 3">
    <name type="scientific">Pseudonocardia cypriaca</name>
    <dbReference type="NCBI Taxonomy" id="882449"/>
    <lineage>
        <taxon>Bacteria</taxon>
        <taxon>Bacillati</taxon>
        <taxon>Actinomycetota</taxon>
        <taxon>Actinomycetes</taxon>
        <taxon>Pseudonocardiales</taxon>
        <taxon>Pseudonocardiaceae</taxon>
        <taxon>Pseudonocardia</taxon>
    </lineage>
</organism>
<feature type="compositionally biased region" description="Basic residues" evidence="1">
    <location>
        <begin position="161"/>
        <end position="171"/>
    </location>
</feature>
<dbReference type="OrthoDB" id="9814791at2"/>
<sequence length="171" mass="19013">MQDVLFAPGPRDDLADHLALFAPLIGSWSLEVDDIGPDGTVHTRDGEWHFGWALDGRAVVDVWISPSRSTRAAEGVDGEWGMTVRFYDPDLGAFRSTWHGPGRGWVIPFVGRPTADGLRLDGELDRGSGPVPVRWTFSELGAESFRWQAEEGEPGGAGMRVRQRFRARRQR</sequence>
<protein>
    <recommendedName>
        <fullName evidence="4">DUF1579 domain-containing protein</fullName>
    </recommendedName>
</protein>
<accession>A0A543GH57</accession>
<evidence type="ECO:0000313" key="3">
    <source>
        <dbReference type="Proteomes" id="UP000319818"/>
    </source>
</evidence>
<proteinExistence type="predicted"/>
<gene>
    <name evidence="2" type="ORF">FB388_2818</name>
</gene>
<keyword evidence="3" id="KW-1185">Reference proteome</keyword>